<dbReference type="Gene3D" id="3.60.10.10">
    <property type="entry name" value="Endonuclease/exonuclease/phosphatase"/>
    <property type="match status" value="1"/>
</dbReference>
<dbReference type="InterPro" id="IPR036691">
    <property type="entry name" value="Endo/exonu/phosph_ase_sf"/>
</dbReference>
<sequence>MQRWLRVFVWGLAFATAACGNAALVSSLKILTFNVWSAEGTTAGRNKLREIMQTSGADVIGVQELDNSAGVSIAAAMGFHYYQQSGGDIQVISRFPITAAASGNLGVQIELSPGQNIWLFNAHLAAYPYQPYDLRDGVLPMNEASVIAAANSARGGGTTSYLSSMASAIASGTPVFFTGDFNEPSHLDWTVEAAAATARPYDLKVEYPTSKRIVDAGMTDSFRSVFPDEVANPGYTWTPGYPYPTLDSNEVHDRIDVIYHRGRGVTATAAATIGPADGNPNTDIAVAGYNADHRAVVATYSLTVAGDFDANGVINVADWAILRANQHANLSGLSADDAWRLGDLNGDFRNDFADFAQFKMMFEGVNGSGSFAAMLAVPEPISTFGAFLALAFLVASPKRQIFCAETRSWTPPRQRN</sequence>
<reference evidence="2 3" key="1">
    <citation type="submission" date="2019-02" db="EMBL/GenBank/DDBJ databases">
        <title>Deep-cultivation of Planctomycetes and their phenomic and genomic characterization uncovers novel biology.</title>
        <authorList>
            <person name="Wiegand S."/>
            <person name="Jogler M."/>
            <person name="Boedeker C."/>
            <person name="Pinto D."/>
            <person name="Vollmers J."/>
            <person name="Rivas-Marin E."/>
            <person name="Kohn T."/>
            <person name="Peeters S.H."/>
            <person name="Heuer A."/>
            <person name="Rast P."/>
            <person name="Oberbeckmann S."/>
            <person name="Bunk B."/>
            <person name="Jeske O."/>
            <person name="Meyerdierks A."/>
            <person name="Storesund J.E."/>
            <person name="Kallscheuer N."/>
            <person name="Luecker S."/>
            <person name="Lage O.M."/>
            <person name="Pohl T."/>
            <person name="Merkel B.J."/>
            <person name="Hornburger P."/>
            <person name="Mueller R.-W."/>
            <person name="Bruemmer F."/>
            <person name="Labrenz M."/>
            <person name="Spormann A.M."/>
            <person name="Op den Camp H."/>
            <person name="Overmann J."/>
            <person name="Amann R."/>
            <person name="Jetten M.S.M."/>
            <person name="Mascher T."/>
            <person name="Medema M.H."/>
            <person name="Devos D.P."/>
            <person name="Kaster A.-K."/>
            <person name="Ovreas L."/>
            <person name="Rohde M."/>
            <person name="Galperin M.Y."/>
            <person name="Jogler C."/>
        </authorList>
    </citation>
    <scope>NUCLEOTIDE SEQUENCE [LARGE SCALE GENOMIC DNA]</scope>
    <source>
        <strain evidence="2 3">I41</strain>
    </source>
</reference>
<keyword evidence="2" id="KW-0255">Endonuclease</keyword>
<gene>
    <name evidence="2" type="ORF">I41_33610</name>
</gene>
<keyword evidence="2" id="KW-0540">Nuclease</keyword>
<dbReference type="Proteomes" id="UP000317909">
    <property type="component" value="Chromosome"/>
</dbReference>
<keyword evidence="2" id="KW-0269">Exonuclease</keyword>
<dbReference type="GO" id="GO:0004519">
    <property type="term" value="F:endonuclease activity"/>
    <property type="evidence" value="ECO:0007669"/>
    <property type="project" value="UniProtKB-KW"/>
</dbReference>
<dbReference type="GO" id="GO:0004527">
    <property type="term" value="F:exonuclease activity"/>
    <property type="evidence" value="ECO:0007669"/>
    <property type="project" value="UniProtKB-KW"/>
</dbReference>
<organism evidence="2 3">
    <name type="scientific">Lacipirellula limnantheis</name>
    <dbReference type="NCBI Taxonomy" id="2528024"/>
    <lineage>
        <taxon>Bacteria</taxon>
        <taxon>Pseudomonadati</taxon>
        <taxon>Planctomycetota</taxon>
        <taxon>Planctomycetia</taxon>
        <taxon>Pirellulales</taxon>
        <taxon>Lacipirellulaceae</taxon>
        <taxon>Lacipirellula</taxon>
    </lineage>
</organism>
<dbReference type="PROSITE" id="PS51257">
    <property type="entry name" value="PROKAR_LIPOPROTEIN"/>
    <property type="match status" value="1"/>
</dbReference>
<evidence type="ECO:0000313" key="2">
    <source>
        <dbReference type="EMBL" id="QDT74166.1"/>
    </source>
</evidence>
<evidence type="ECO:0000259" key="1">
    <source>
        <dbReference type="Pfam" id="PF03372"/>
    </source>
</evidence>
<dbReference type="RefSeq" id="WP_145433951.1">
    <property type="nucleotide sequence ID" value="NZ_CP036339.1"/>
</dbReference>
<evidence type="ECO:0000313" key="3">
    <source>
        <dbReference type="Proteomes" id="UP000317909"/>
    </source>
</evidence>
<dbReference type="SUPFAM" id="SSF56219">
    <property type="entry name" value="DNase I-like"/>
    <property type="match status" value="1"/>
</dbReference>
<dbReference type="OrthoDB" id="9812856at2"/>
<proteinExistence type="predicted"/>
<dbReference type="PANTHER" id="PTHR41349">
    <property type="match status" value="1"/>
</dbReference>
<dbReference type="KEGG" id="llh:I41_33610"/>
<name>A0A517U0L0_9BACT</name>
<keyword evidence="3" id="KW-1185">Reference proteome</keyword>
<dbReference type="SUPFAM" id="SSF63446">
    <property type="entry name" value="Type I dockerin domain"/>
    <property type="match status" value="1"/>
</dbReference>
<dbReference type="InterPro" id="IPR005135">
    <property type="entry name" value="Endo/exonuclease/phosphatase"/>
</dbReference>
<dbReference type="PANTHER" id="PTHR41349:SF1">
    <property type="entry name" value="PROTEIN CBG08683"/>
    <property type="match status" value="1"/>
</dbReference>
<dbReference type="AlphaFoldDB" id="A0A517U0L0"/>
<dbReference type="InterPro" id="IPR036439">
    <property type="entry name" value="Dockerin_dom_sf"/>
</dbReference>
<dbReference type="Pfam" id="PF03372">
    <property type="entry name" value="Exo_endo_phos"/>
    <property type="match status" value="1"/>
</dbReference>
<dbReference type="GO" id="GO:0000272">
    <property type="term" value="P:polysaccharide catabolic process"/>
    <property type="evidence" value="ECO:0007669"/>
    <property type="project" value="InterPro"/>
</dbReference>
<keyword evidence="2" id="KW-0378">Hydrolase</keyword>
<accession>A0A517U0L0</accession>
<feature type="domain" description="Endonuclease/exonuclease/phosphatase" evidence="1">
    <location>
        <begin position="31"/>
        <end position="276"/>
    </location>
</feature>
<protein>
    <submittedName>
        <fullName evidence="2">Endonuclease/Exonuclease/phosphatase family protein</fullName>
    </submittedName>
</protein>
<dbReference type="EMBL" id="CP036339">
    <property type="protein sequence ID" value="QDT74166.1"/>
    <property type="molecule type" value="Genomic_DNA"/>
</dbReference>